<comment type="caution">
    <text evidence="1">The sequence shown here is derived from an EMBL/GenBank/DDBJ whole genome shotgun (WGS) entry which is preliminary data.</text>
</comment>
<evidence type="ECO:0000313" key="2">
    <source>
        <dbReference type="Proteomes" id="UP000712600"/>
    </source>
</evidence>
<gene>
    <name evidence="1" type="ORF">F2Q69_00041748</name>
</gene>
<dbReference type="Proteomes" id="UP000712600">
    <property type="component" value="Unassembled WGS sequence"/>
</dbReference>
<reference evidence="1" key="1">
    <citation type="submission" date="2019-12" db="EMBL/GenBank/DDBJ databases">
        <title>Genome sequencing and annotation of Brassica cretica.</title>
        <authorList>
            <person name="Studholme D.J."/>
            <person name="Sarris P."/>
        </authorList>
    </citation>
    <scope>NUCLEOTIDE SEQUENCE</scope>
    <source>
        <strain evidence="1">PFS-109/04</strain>
        <tissue evidence="1">Leaf</tissue>
    </source>
</reference>
<accession>A0A8S9NN82</accession>
<dbReference type="AlphaFoldDB" id="A0A8S9NN82"/>
<evidence type="ECO:0000313" key="1">
    <source>
        <dbReference type="EMBL" id="KAF3503088.1"/>
    </source>
</evidence>
<dbReference type="EMBL" id="QGKX02001621">
    <property type="protein sequence ID" value="KAF3503088.1"/>
    <property type="molecule type" value="Genomic_DNA"/>
</dbReference>
<proteinExistence type="predicted"/>
<name>A0A8S9NN82_BRACR</name>
<sequence length="195" mass="21797">MPSSFCFGEEWLLFTHHLYPSLAELISSFSYHISSPTLPLKLETEYREDPSLKPHLTTIALRRYLSSLSTHCTEEIPQLTLQASHTRSLLSSFFLPSTSAGSLHDQRAMVLSSILLLSSSAGSLHDQLAMAMVTKPPWTEPQVISPLSQHPLYPLWSRLCTSPQNVGNRLHFSIVTTSSLPSLEQAADFSLECWQ</sequence>
<organism evidence="1 2">
    <name type="scientific">Brassica cretica</name>
    <name type="common">Mustard</name>
    <dbReference type="NCBI Taxonomy" id="69181"/>
    <lineage>
        <taxon>Eukaryota</taxon>
        <taxon>Viridiplantae</taxon>
        <taxon>Streptophyta</taxon>
        <taxon>Embryophyta</taxon>
        <taxon>Tracheophyta</taxon>
        <taxon>Spermatophyta</taxon>
        <taxon>Magnoliopsida</taxon>
        <taxon>eudicotyledons</taxon>
        <taxon>Gunneridae</taxon>
        <taxon>Pentapetalae</taxon>
        <taxon>rosids</taxon>
        <taxon>malvids</taxon>
        <taxon>Brassicales</taxon>
        <taxon>Brassicaceae</taxon>
        <taxon>Brassiceae</taxon>
        <taxon>Brassica</taxon>
    </lineage>
</organism>
<protein>
    <submittedName>
        <fullName evidence="1">Uncharacterized protein</fullName>
    </submittedName>
</protein>